<keyword evidence="1" id="KW-1133">Transmembrane helix</keyword>
<dbReference type="RefSeq" id="WP_135478179.1">
    <property type="nucleotide sequence ID" value="NZ_LYXE01000036.1"/>
</dbReference>
<keyword evidence="1" id="KW-0472">Membrane</keyword>
<name>A0A2H3KQH4_9CHLR</name>
<keyword evidence="3" id="KW-1185">Reference proteome</keyword>
<dbReference type="AlphaFoldDB" id="A0A2H3KQH4"/>
<evidence type="ECO:0000313" key="2">
    <source>
        <dbReference type="EMBL" id="PDW00570.1"/>
    </source>
</evidence>
<feature type="transmembrane region" description="Helical" evidence="1">
    <location>
        <begin position="41"/>
        <end position="63"/>
    </location>
</feature>
<dbReference type="EMBL" id="LYXE01000036">
    <property type="protein sequence ID" value="PDW00570.1"/>
    <property type="molecule type" value="Genomic_DNA"/>
</dbReference>
<keyword evidence="1" id="KW-0812">Transmembrane</keyword>
<sequence length="65" mass="6743">MEILSLMALVVALAALLGGFFRSPPAPQVIYIPVPQPEPSASGGGCLPLIITALVMLVLLGVIRF</sequence>
<gene>
    <name evidence="2" type="ORF">A9Q02_09270</name>
</gene>
<comment type="caution">
    <text evidence="2">The sequence shown here is derived from an EMBL/GenBank/DDBJ whole genome shotgun (WGS) entry which is preliminary data.</text>
</comment>
<proteinExistence type="predicted"/>
<evidence type="ECO:0000313" key="3">
    <source>
        <dbReference type="Proteomes" id="UP000220922"/>
    </source>
</evidence>
<evidence type="ECO:0000256" key="1">
    <source>
        <dbReference type="SAM" id="Phobius"/>
    </source>
</evidence>
<reference evidence="2 3" key="1">
    <citation type="submission" date="2016-05" db="EMBL/GenBank/DDBJ databases">
        <authorList>
            <person name="Lavstsen T."/>
            <person name="Jespersen J.S."/>
        </authorList>
    </citation>
    <scope>NUCLEOTIDE SEQUENCE [LARGE SCALE GENOMIC DNA]</scope>
    <source>
        <strain evidence="2 3">B7-9</strain>
    </source>
</reference>
<accession>A0A2H3KQH4</accession>
<protein>
    <submittedName>
        <fullName evidence="2">Uncharacterized protein</fullName>
    </submittedName>
</protein>
<organism evidence="2 3">
    <name type="scientific">Candidatus Chloroploca asiatica</name>
    <dbReference type="NCBI Taxonomy" id="1506545"/>
    <lineage>
        <taxon>Bacteria</taxon>
        <taxon>Bacillati</taxon>
        <taxon>Chloroflexota</taxon>
        <taxon>Chloroflexia</taxon>
        <taxon>Chloroflexales</taxon>
        <taxon>Chloroflexineae</taxon>
        <taxon>Oscillochloridaceae</taxon>
        <taxon>Candidatus Chloroploca</taxon>
    </lineage>
</organism>
<dbReference type="Proteomes" id="UP000220922">
    <property type="component" value="Unassembled WGS sequence"/>
</dbReference>